<keyword evidence="3" id="KW-1185">Reference proteome</keyword>
<dbReference type="PROSITE" id="PS50206">
    <property type="entry name" value="RHODANESE_3"/>
    <property type="match status" value="1"/>
</dbReference>
<accession>A0A6M0RIJ8</accession>
<dbReference type="EMBL" id="QXHD01000004">
    <property type="protein sequence ID" value="NEZ55612.1"/>
    <property type="molecule type" value="Genomic_DNA"/>
</dbReference>
<evidence type="ECO:0000259" key="1">
    <source>
        <dbReference type="PROSITE" id="PS50206"/>
    </source>
</evidence>
<sequence length="114" mass="12968">MYGIVGVEEISAPDFAQRLAEDGLQLVDVREPEEVAIAHLSNFIYLPLSQYADWADQIFTHLDPSLETIVMCHHGIRSAQMCQWLQRQGFERTKNLSGGIDAYSRLVDNTVPRY</sequence>
<dbReference type="RefSeq" id="WP_163662752.1">
    <property type="nucleotide sequence ID" value="NZ_QXHD01000004.1"/>
</dbReference>
<gene>
    <name evidence="2" type="ORF">DXZ20_08005</name>
</gene>
<dbReference type="InterPro" id="IPR001763">
    <property type="entry name" value="Rhodanese-like_dom"/>
</dbReference>
<dbReference type="PANTHER" id="PTHR43629">
    <property type="entry name" value="PEPTIDYL-PROLYL CIS-TRANS ISOMERASE"/>
    <property type="match status" value="1"/>
</dbReference>
<dbReference type="Proteomes" id="UP000481033">
    <property type="component" value="Unassembled WGS sequence"/>
</dbReference>
<dbReference type="PANTHER" id="PTHR43629:SF2">
    <property type="entry name" value="RHODANESE-LIKE_PPIC DOMAIN-CONTAINING PROTEIN 12, CHLOROPLASTIC"/>
    <property type="match status" value="1"/>
</dbReference>
<dbReference type="Pfam" id="PF00581">
    <property type="entry name" value="Rhodanese"/>
    <property type="match status" value="1"/>
</dbReference>
<dbReference type="AlphaFoldDB" id="A0A6M0RIJ8"/>
<evidence type="ECO:0000313" key="3">
    <source>
        <dbReference type="Proteomes" id="UP000481033"/>
    </source>
</evidence>
<dbReference type="SUPFAM" id="SSF52821">
    <property type="entry name" value="Rhodanese/Cell cycle control phosphatase"/>
    <property type="match status" value="1"/>
</dbReference>
<proteinExistence type="predicted"/>
<dbReference type="Gene3D" id="3.40.250.10">
    <property type="entry name" value="Rhodanese-like domain"/>
    <property type="match status" value="1"/>
</dbReference>
<organism evidence="2 3">
    <name type="scientific">Adonisia turfae CCMR0081</name>
    <dbReference type="NCBI Taxonomy" id="2292702"/>
    <lineage>
        <taxon>Bacteria</taxon>
        <taxon>Bacillati</taxon>
        <taxon>Cyanobacteriota</taxon>
        <taxon>Adonisia</taxon>
        <taxon>Adonisia turfae</taxon>
    </lineage>
</organism>
<feature type="domain" description="Rhodanese" evidence="1">
    <location>
        <begin position="20"/>
        <end position="112"/>
    </location>
</feature>
<name>A0A6M0RIJ8_9CYAN</name>
<reference evidence="2 3" key="1">
    <citation type="journal article" date="2020" name="Microb. Ecol.">
        <title>Ecogenomics of the Marine Benthic Filamentous Cyanobacterium Adonisia.</title>
        <authorList>
            <person name="Walter J.M."/>
            <person name="Coutinho F.H."/>
            <person name="Leomil L."/>
            <person name="Hargreaves P.I."/>
            <person name="Campeao M.E."/>
            <person name="Vieira V.V."/>
            <person name="Silva B.S."/>
            <person name="Fistarol G.O."/>
            <person name="Salomon P.S."/>
            <person name="Sawabe T."/>
            <person name="Mino S."/>
            <person name="Hosokawa M."/>
            <person name="Miyashita H."/>
            <person name="Maruyama F."/>
            <person name="van Verk M.C."/>
            <person name="Dutilh B.E."/>
            <person name="Thompson C.C."/>
            <person name="Thompson F.L."/>
        </authorList>
    </citation>
    <scope>NUCLEOTIDE SEQUENCE [LARGE SCALE GENOMIC DNA]</scope>
    <source>
        <strain evidence="2 3">CCMR0081</strain>
    </source>
</reference>
<comment type="caution">
    <text evidence="2">The sequence shown here is derived from an EMBL/GenBank/DDBJ whole genome shotgun (WGS) entry which is preliminary data.</text>
</comment>
<keyword evidence="2" id="KW-0808">Transferase</keyword>
<dbReference type="InterPro" id="IPR052204">
    <property type="entry name" value="PpiC/parvulin_rotamase"/>
</dbReference>
<evidence type="ECO:0000313" key="2">
    <source>
        <dbReference type="EMBL" id="NEZ55612.1"/>
    </source>
</evidence>
<dbReference type="InterPro" id="IPR036873">
    <property type="entry name" value="Rhodanese-like_dom_sf"/>
</dbReference>
<dbReference type="GO" id="GO:0016740">
    <property type="term" value="F:transferase activity"/>
    <property type="evidence" value="ECO:0007669"/>
    <property type="project" value="UniProtKB-KW"/>
</dbReference>
<protein>
    <submittedName>
        <fullName evidence="2">Rhodanese-related sulfurtransferase</fullName>
    </submittedName>
</protein>
<dbReference type="SMART" id="SM00450">
    <property type="entry name" value="RHOD"/>
    <property type="match status" value="1"/>
</dbReference>